<keyword evidence="4" id="KW-0479">Metal-binding</keyword>
<keyword evidence="3" id="KW-0808">Transferase</keyword>
<comment type="similarity">
    <text evidence="2 10">Belongs to the purine nucleoside phosphorylase YfiH/LACC1 family.</text>
</comment>
<dbReference type="InterPro" id="IPR011324">
    <property type="entry name" value="Cytotoxic_necrot_fac-like_cat"/>
</dbReference>
<evidence type="ECO:0000256" key="5">
    <source>
        <dbReference type="ARBA" id="ARBA00022801"/>
    </source>
</evidence>
<proteinExistence type="inferred from homology"/>
<dbReference type="GO" id="GO:0005507">
    <property type="term" value="F:copper ion binding"/>
    <property type="evidence" value="ECO:0007669"/>
    <property type="project" value="TreeGrafter"/>
</dbReference>
<name>A0A1G5P237_AFIMA</name>
<evidence type="ECO:0000256" key="9">
    <source>
        <dbReference type="ARBA" id="ARBA00049893"/>
    </source>
</evidence>
<dbReference type="Gene3D" id="3.60.140.10">
    <property type="entry name" value="CNF1/YfiH-like putative cysteine hydrolases"/>
    <property type="match status" value="1"/>
</dbReference>
<keyword evidence="6" id="KW-0862">Zinc</keyword>
<dbReference type="NCBIfam" id="TIGR00726">
    <property type="entry name" value="peptidoglycan editing factor PgeF"/>
    <property type="match status" value="1"/>
</dbReference>
<sequence length="256" mass="27539">MSLTPIQADALAFPNIRHAFFTREGGVSEGIYASLNTGLGSADDRLHILENRARACRHLEVAPEQLATPHQIHSSDATVVHEVWAPGEGPRCDALVTDRRGVLLGIGTADCGPVLFADAKAGVIGAAHAGWKGAFSGVLEATIDAMAQLGAEQSSIVAVLGPTISAKNYEVGADFVDRFLSADGENERFFSASERAGHSMFDLPAYILKRLREAGIEAHTLDLCTYADEDRFFSYRRTTHRGEKDYGRLLSAIVLA</sequence>
<evidence type="ECO:0000256" key="6">
    <source>
        <dbReference type="ARBA" id="ARBA00022833"/>
    </source>
</evidence>
<evidence type="ECO:0000313" key="12">
    <source>
        <dbReference type="Proteomes" id="UP000199347"/>
    </source>
</evidence>
<dbReference type="GO" id="GO:0016787">
    <property type="term" value="F:hydrolase activity"/>
    <property type="evidence" value="ECO:0007669"/>
    <property type="project" value="UniProtKB-KW"/>
</dbReference>
<evidence type="ECO:0000256" key="10">
    <source>
        <dbReference type="RuleBase" id="RU361274"/>
    </source>
</evidence>
<comment type="catalytic activity">
    <reaction evidence="9">
        <text>S-methyl-5'-thioadenosine + phosphate = 5-(methylsulfanyl)-alpha-D-ribose 1-phosphate + adenine</text>
        <dbReference type="Rhea" id="RHEA:11852"/>
        <dbReference type="ChEBI" id="CHEBI:16708"/>
        <dbReference type="ChEBI" id="CHEBI:17509"/>
        <dbReference type="ChEBI" id="CHEBI:43474"/>
        <dbReference type="ChEBI" id="CHEBI:58533"/>
        <dbReference type="EC" id="2.4.2.28"/>
    </reaction>
    <physiologicalReaction direction="left-to-right" evidence="9">
        <dbReference type="Rhea" id="RHEA:11853"/>
    </physiologicalReaction>
</comment>
<evidence type="ECO:0000256" key="3">
    <source>
        <dbReference type="ARBA" id="ARBA00022679"/>
    </source>
</evidence>
<evidence type="ECO:0000256" key="7">
    <source>
        <dbReference type="ARBA" id="ARBA00047989"/>
    </source>
</evidence>
<keyword evidence="12" id="KW-1185">Reference proteome</keyword>
<dbReference type="SUPFAM" id="SSF64438">
    <property type="entry name" value="CNF1/YfiH-like putative cysteine hydrolases"/>
    <property type="match status" value="1"/>
</dbReference>
<comment type="catalytic activity">
    <reaction evidence="8">
        <text>adenosine + phosphate = alpha-D-ribose 1-phosphate + adenine</text>
        <dbReference type="Rhea" id="RHEA:27642"/>
        <dbReference type="ChEBI" id="CHEBI:16335"/>
        <dbReference type="ChEBI" id="CHEBI:16708"/>
        <dbReference type="ChEBI" id="CHEBI:43474"/>
        <dbReference type="ChEBI" id="CHEBI:57720"/>
        <dbReference type="EC" id="2.4.2.1"/>
    </reaction>
    <physiologicalReaction direction="left-to-right" evidence="8">
        <dbReference type="Rhea" id="RHEA:27643"/>
    </physiologicalReaction>
</comment>
<dbReference type="Pfam" id="PF02578">
    <property type="entry name" value="Cu-oxidase_4"/>
    <property type="match status" value="1"/>
</dbReference>
<dbReference type="RefSeq" id="WP_092815229.1">
    <property type="nucleotide sequence ID" value="NZ_FMVW01000008.1"/>
</dbReference>
<evidence type="ECO:0000256" key="1">
    <source>
        <dbReference type="ARBA" id="ARBA00000553"/>
    </source>
</evidence>
<evidence type="ECO:0000256" key="2">
    <source>
        <dbReference type="ARBA" id="ARBA00007353"/>
    </source>
</evidence>
<organism evidence="11 12">
    <name type="scientific">Afifella marina DSM 2698</name>
    <dbReference type="NCBI Taxonomy" id="1120955"/>
    <lineage>
        <taxon>Bacteria</taxon>
        <taxon>Pseudomonadati</taxon>
        <taxon>Pseudomonadota</taxon>
        <taxon>Alphaproteobacteria</taxon>
        <taxon>Hyphomicrobiales</taxon>
        <taxon>Afifellaceae</taxon>
        <taxon>Afifella</taxon>
    </lineage>
</organism>
<dbReference type="PANTHER" id="PTHR30616:SF2">
    <property type="entry name" value="PURINE NUCLEOSIDE PHOSPHORYLASE LACC1"/>
    <property type="match status" value="1"/>
</dbReference>
<dbReference type="AlphaFoldDB" id="A0A1G5P237"/>
<dbReference type="InterPro" id="IPR003730">
    <property type="entry name" value="Cu_polyphenol_OxRdtase"/>
</dbReference>
<dbReference type="EMBL" id="FMVW01000008">
    <property type="protein sequence ID" value="SCZ43612.1"/>
    <property type="molecule type" value="Genomic_DNA"/>
</dbReference>
<dbReference type="GO" id="GO:0017061">
    <property type="term" value="F:S-methyl-5-thioadenosine phosphorylase activity"/>
    <property type="evidence" value="ECO:0007669"/>
    <property type="project" value="UniProtKB-EC"/>
</dbReference>
<gene>
    <name evidence="11" type="ORF">SAMN03080610_03092</name>
</gene>
<dbReference type="STRING" id="1120955.SAMN03080610_03092"/>
<dbReference type="PANTHER" id="PTHR30616">
    <property type="entry name" value="UNCHARACTERIZED PROTEIN YFIH"/>
    <property type="match status" value="1"/>
</dbReference>
<protein>
    <recommendedName>
        <fullName evidence="10">Purine nucleoside phosphorylase</fullName>
    </recommendedName>
</protein>
<dbReference type="CDD" id="cd16833">
    <property type="entry name" value="YfiH"/>
    <property type="match status" value="1"/>
</dbReference>
<dbReference type="InterPro" id="IPR038371">
    <property type="entry name" value="Cu_polyphenol_OxRdtase_sf"/>
</dbReference>
<evidence type="ECO:0000256" key="4">
    <source>
        <dbReference type="ARBA" id="ARBA00022723"/>
    </source>
</evidence>
<comment type="catalytic activity">
    <reaction evidence="7">
        <text>adenosine + H2O + H(+) = inosine + NH4(+)</text>
        <dbReference type="Rhea" id="RHEA:24408"/>
        <dbReference type="ChEBI" id="CHEBI:15377"/>
        <dbReference type="ChEBI" id="CHEBI:15378"/>
        <dbReference type="ChEBI" id="CHEBI:16335"/>
        <dbReference type="ChEBI" id="CHEBI:17596"/>
        <dbReference type="ChEBI" id="CHEBI:28938"/>
        <dbReference type="EC" id="3.5.4.4"/>
    </reaction>
    <physiologicalReaction direction="left-to-right" evidence="7">
        <dbReference type="Rhea" id="RHEA:24409"/>
    </physiologicalReaction>
</comment>
<evidence type="ECO:0000256" key="8">
    <source>
        <dbReference type="ARBA" id="ARBA00048968"/>
    </source>
</evidence>
<dbReference type="OrthoDB" id="4279at2"/>
<keyword evidence="5" id="KW-0378">Hydrolase</keyword>
<dbReference type="Proteomes" id="UP000199347">
    <property type="component" value="Unassembled WGS sequence"/>
</dbReference>
<comment type="catalytic activity">
    <reaction evidence="1">
        <text>inosine + phosphate = alpha-D-ribose 1-phosphate + hypoxanthine</text>
        <dbReference type="Rhea" id="RHEA:27646"/>
        <dbReference type="ChEBI" id="CHEBI:17368"/>
        <dbReference type="ChEBI" id="CHEBI:17596"/>
        <dbReference type="ChEBI" id="CHEBI:43474"/>
        <dbReference type="ChEBI" id="CHEBI:57720"/>
        <dbReference type="EC" id="2.4.2.1"/>
    </reaction>
    <physiologicalReaction direction="left-to-right" evidence="1">
        <dbReference type="Rhea" id="RHEA:27647"/>
    </physiologicalReaction>
</comment>
<evidence type="ECO:0000313" key="11">
    <source>
        <dbReference type="EMBL" id="SCZ43612.1"/>
    </source>
</evidence>
<accession>A0A1G5P237</accession>
<reference evidence="11 12" key="1">
    <citation type="submission" date="2016-10" db="EMBL/GenBank/DDBJ databases">
        <authorList>
            <person name="de Groot N.N."/>
        </authorList>
    </citation>
    <scope>NUCLEOTIDE SEQUENCE [LARGE SCALE GENOMIC DNA]</scope>
    <source>
        <strain evidence="11 12">DSM 2698</strain>
    </source>
</reference>